<feature type="coiled-coil region" evidence="1">
    <location>
        <begin position="62"/>
        <end position="98"/>
    </location>
</feature>
<reference evidence="3" key="1">
    <citation type="submission" date="2016-11" db="UniProtKB">
        <authorList>
            <consortium name="WormBaseParasite"/>
        </authorList>
    </citation>
    <scope>IDENTIFICATION</scope>
</reference>
<sequence length="687" mass="78841">MKLLYFIKYLFLQQYRRSQKAARDCILSTLSKPAENNSFLQTHTKKRKRATNSVLLPLNFDINDIYNNNNDFEEEYIVEENEHNINQNINKNKNIKKEETNKTKISTKTSFKNKLVSTTTSNITNSQHSNLTTATTINSTSSPFVLASICGLSFTFIKKDLQQQKLNKINVGFDSINLKDLFEKTTTTTNDESLLLRIGKEKKLKSDKNGPDGTFRSLSCPDLTTNSSKHANNISINETIETSDSINLISNLPSTSLLEENLIVIEKENVGRHQTMPTIKQQIDNNIPNIKQNPKKNHSVEIVFIPNIQEGFETKYKKANCIVTGNFDEQTDVELFINRRTWLLFMDFFGFCSSSDINKNVLNNNNYIMRVELNVSNLILSMNYPKSEFTPKLGIVYIQKPKFITQINLNVLSDPILIWMQAHSFSLTDENGLFSQRLRVGNFDKSNGKSPPCIQLKLVKNRRSMTSLPNEFDIHLTLNVDSNIVNYIHSHRYYYALLDFWLQFAELYDRLCIENEMQKQKPSQKNSQDANNLLKLRCKLDIDFTSGFRLYLPSSERSSLAVLFECDKVNISNQFCRASQIKNLLQKHLGKQQFNASNGSSLLLDDINIKIQHFSIYYGNFCVAKNIRSKNGRTSTKDDFTAYTFHKLQSAIGSDIDGNTNHNMEMQIYRNLSVRASHAGGFIFIIL</sequence>
<protein>
    <submittedName>
        <fullName evidence="3">SHR-BD domain-containing protein</fullName>
    </submittedName>
</protein>
<organism evidence="2 3">
    <name type="scientific">Meloidogyne hapla</name>
    <name type="common">Root-knot nematode worm</name>
    <dbReference type="NCBI Taxonomy" id="6305"/>
    <lineage>
        <taxon>Eukaryota</taxon>
        <taxon>Metazoa</taxon>
        <taxon>Ecdysozoa</taxon>
        <taxon>Nematoda</taxon>
        <taxon>Chromadorea</taxon>
        <taxon>Rhabditida</taxon>
        <taxon>Tylenchina</taxon>
        <taxon>Tylenchomorpha</taxon>
        <taxon>Tylenchoidea</taxon>
        <taxon>Meloidogynidae</taxon>
        <taxon>Meloidogyninae</taxon>
        <taxon>Meloidogyne</taxon>
    </lineage>
</organism>
<keyword evidence="1" id="KW-0175">Coiled coil</keyword>
<name>A0A1I8BYP9_MELHA</name>
<proteinExistence type="predicted"/>
<dbReference type="WBParaSite" id="MhA1_Contig765.frz3.gene5">
    <property type="protein sequence ID" value="MhA1_Contig765.frz3.gene5"/>
    <property type="gene ID" value="MhA1_Contig765.frz3.gene5"/>
</dbReference>
<evidence type="ECO:0000256" key="1">
    <source>
        <dbReference type="SAM" id="Coils"/>
    </source>
</evidence>
<keyword evidence="2" id="KW-1185">Reference proteome</keyword>
<dbReference type="AlphaFoldDB" id="A0A1I8BYP9"/>
<dbReference type="Proteomes" id="UP000095281">
    <property type="component" value="Unplaced"/>
</dbReference>
<evidence type="ECO:0000313" key="2">
    <source>
        <dbReference type="Proteomes" id="UP000095281"/>
    </source>
</evidence>
<evidence type="ECO:0000313" key="3">
    <source>
        <dbReference type="WBParaSite" id="MhA1_Contig765.frz3.gene5"/>
    </source>
</evidence>
<accession>A0A1I8BYP9</accession>